<proteinExistence type="predicted"/>
<feature type="compositionally biased region" description="Polar residues" evidence="1">
    <location>
        <begin position="650"/>
        <end position="659"/>
    </location>
</feature>
<keyword evidence="3" id="KW-1185">Reference proteome</keyword>
<protein>
    <submittedName>
        <fullName evidence="2">Uncharacterized protein</fullName>
    </submittedName>
</protein>
<dbReference type="GeneID" id="25305961"/>
<dbReference type="Proteomes" id="UP000053029">
    <property type="component" value="Unassembled WGS sequence"/>
</dbReference>
<dbReference type="EMBL" id="KN846972">
    <property type="protein sequence ID" value="KIW79856.1"/>
    <property type="molecule type" value="Genomic_DNA"/>
</dbReference>
<name>A0A0D2DQ07_9EURO</name>
<organism evidence="2 3">
    <name type="scientific">Fonsecaea pedrosoi CBS 271.37</name>
    <dbReference type="NCBI Taxonomy" id="1442368"/>
    <lineage>
        <taxon>Eukaryota</taxon>
        <taxon>Fungi</taxon>
        <taxon>Dikarya</taxon>
        <taxon>Ascomycota</taxon>
        <taxon>Pezizomycotina</taxon>
        <taxon>Eurotiomycetes</taxon>
        <taxon>Chaetothyriomycetidae</taxon>
        <taxon>Chaetothyriales</taxon>
        <taxon>Herpotrichiellaceae</taxon>
        <taxon>Fonsecaea</taxon>
    </lineage>
</organism>
<sequence length="845" mass="96275">MASQSEVNDYQRDIVRDKASNFRGKARVMLNVLRFTPENIRDLDRANVERLKAIYEEEGCLREGPERHVPAIISLADLTRAIEFTGTSEVSLDRLLDNPKELPPLLKFPPNVHIECLTGKHRIQAAKESAKLRAVDKWWIVDLYLEGLSDKSKRALSEEYSNSLNFSDGIIFLKIIYYESGGDKFAEFQCWARLTKSKRDILRRFLARRAISAAFKRLLPFYGLWTSSKYGFNIGTLHKMIGMNMEPEIIHYTELIFDTWKKFFRENRELYYLTDPDTVAELQSRAPGASPHDLNKVTQLMSEGQIFREIRDTRHRGDILRQLSSIPYPIPTFYTLRQDLIYIKPCAAILRRLFVNSKRRSKYSIREAAEHAFSGVNQTDGQVVLQTSESSFQSVPGSLTHQITVGYRQIVAYAMRFVLEMVPQAAKKEAREATPQPRKPNPALWRGIGTLAYRLGFESEEIHRLRTKDADRAIARDMLLMARDPKRYKYPDGLLENFEDQIAEMMKTATKMSEDNSVSISSVDGSGEKISHRRGWIVSSAYESSQPFLFFKHLNKIDDDLGKGVTSFLVRKSVYIAFFGIVNLPSEEPPSAEQDSQPPNQDPGENGGESHDQDVNMQDQSGVDTTNQESREQDVNMEWQDTNVDVPPGTDSQSLTTSLKRGRWSDPHPPSQFRFVFESPQMYPIDTGHAKKIILGQNPNASAQSKSVVRKKRQNSPAAPGHGGSPRPTQQTSGPSVFGSLPPARRSALMLESPSPQQESQPIHEQTVSISIWENGKWNLMESDCKRDEVGEKVTRHLWRNEGLHPYDEDGRGLSEDQFFDVVVNQRSRMIYLARPQDESTAFEL</sequence>
<dbReference type="AlphaFoldDB" id="A0A0D2DQ07"/>
<evidence type="ECO:0000256" key="1">
    <source>
        <dbReference type="SAM" id="MobiDB-lite"/>
    </source>
</evidence>
<gene>
    <name evidence="2" type="ORF">Z517_06471</name>
</gene>
<accession>A0A0D2DQ07</accession>
<dbReference type="OrthoDB" id="4113884at2759"/>
<dbReference type="InterPro" id="IPR022198">
    <property type="entry name" value="DUF3723"/>
</dbReference>
<dbReference type="HOGENOM" id="CLU_004286_7_1_1"/>
<evidence type="ECO:0000313" key="3">
    <source>
        <dbReference type="Proteomes" id="UP000053029"/>
    </source>
</evidence>
<dbReference type="RefSeq" id="XP_013283664.1">
    <property type="nucleotide sequence ID" value="XM_013428210.1"/>
</dbReference>
<evidence type="ECO:0000313" key="2">
    <source>
        <dbReference type="EMBL" id="KIW79856.1"/>
    </source>
</evidence>
<feature type="compositionally biased region" description="Polar residues" evidence="1">
    <location>
        <begin position="615"/>
        <end position="628"/>
    </location>
</feature>
<dbReference type="STRING" id="1442368.A0A0D2DQ07"/>
<dbReference type="VEuPathDB" id="FungiDB:Z517_06471"/>
<feature type="region of interest" description="Disordered" evidence="1">
    <location>
        <begin position="586"/>
        <end position="672"/>
    </location>
</feature>
<feature type="region of interest" description="Disordered" evidence="1">
    <location>
        <begin position="700"/>
        <end position="742"/>
    </location>
</feature>
<dbReference type="Pfam" id="PF12520">
    <property type="entry name" value="DUF3723"/>
    <property type="match status" value="1"/>
</dbReference>
<reference evidence="2 3" key="1">
    <citation type="submission" date="2015-01" db="EMBL/GenBank/DDBJ databases">
        <title>The Genome Sequence of Fonsecaea pedrosoi CBS 271.37.</title>
        <authorList>
            <consortium name="The Broad Institute Genomics Platform"/>
            <person name="Cuomo C."/>
            <person name="de Hoog S."/>
            <person name="Gorbushina A."/>
            <person name="Stielow B."/>
            <person name="Teixiera M."/>
            <person name="Abouelleil A."/>
            <person name="Chapman S.B."/>
            <person name="Priest M."/>
            <person name="Young S.K."/>
            <person name="Wortman J."/>
            <person name="Nusbaum C."/>
            <person name="Birren B."/>
        </authorList>
    </citation>
    <scope>NUCLEOTIDE SEQUENCE [LARGE SCALE GENOMIC DNA]</scope>
    <source>
        <strain evidence="2 3">CBS 271.37</strain>
    </source>
</reference>